<evidence type="ECO:0000256" key="2">
    <source>
        <dbReference type="ARBA" id="ARBA00022741"/>
    </source>
</evidence>
<organism evidence="7 8">
    <name type="scientific">Cyberlindnera jadinii (strain ATCC 18201 / CBS 1600 / BCRC 20928 / JCM 3617 / NBRC 0987 / NRRL Y-1542)</name>
    <name type="common">Torula yeast</name>
    <name type="synonym">Candida utilis</name>
    <dbReference type="NCBI Taxonomy" id="983966"/>
    <lineage>
        <taxon>Eukaryota</taxon>
        <taxon>Fungi</taxon>
        <taxon>Dikarya</taxon>
        <taxon>Ascomycota</taxon>
        <taxon>Saccharomycotina</taxon>
        <taxon>Saccharomycetes</taxon>
        <taxon>Phaffomycetales</taxon>
        <taxon>Phaffomycetaceae</taxon>
        <taxon>Cyberlindnera</taxon>
    </lineage>
</organism>
<gene>
    <name evidence="7" type="ORF">BN1211_5066</name>
</gene>
<evidence type="ECO:0000256" key="3">
    <source>
        <dbReference type="ARBA" id="ARBA00023134"/>
    </source>
</evidence>
<evidence type="ECO:0000259" key="6">
    <source>
        <dbReference type="PROSITE" id="PS51719"/>
    </source>
</evidence>
<dbReference type="InterPro" id="IPR016491">
    <property type="entry name" value="Septin"/>
</dbReference>
<dbReference type="PIRSF" id="PIRSF006698">
    <property type="entry name" value="Septin"/>
    <property type="match status" value="1"/>
</dbReference>
<feature type="coiled-coil region" evidence="5">
    <location>
        <begin position="411"/>
        <end position="445"/>
    </location>
</feature>
<dbReference type="Proteomes" id="UP000038830">
    <property type="component" value="Unassembled WGS sequence"/>
</dbReference>
<keyword evidence="2 4" id="KW-0547">Nucleotide-binding</keyword>
<dbReference type="GO" id="GO:0031105">
    <property type="term" value="C:septin complex"/>
    <property type="evidence" value="ECO:0007669"/>
    <property type="project" value="UniProtKB-ARBA"/>
</dbReference>
<feature type="domain" description="Septin-type G" evidence="6">
    <location>
        <begin position="62"/>
        <end position="332"/>
    </location>
</feature>
<evidence type="ECO:0000256" key="4">
    <source>
        <dbReference type="RuleBase" id="RU004560"/>
    </source>
</evidence>
<accession>A0A0H5C8F6</accession>
<sequence length="469" mass="53434">MVQMALGQGYSDLVTDSVQMLSRLGEVCENGCSHPTQTFKNALFNPGIDILPKQVEELKLRSGAIFNLLCVGQSGLGKTTFINTLFGTSVLSNVWQEVEYKQPNVSFAKTTRVVSHKARLREDGFNLDFTVVDTPGFGDYIDNQFAYLAVTDYIDEQLRLYMFQEEQPYRDEKVDNRVHLCLFFINTSSRGISPGDIEAMKHISSRVNLIPVIPKADTLTTSEIAEMKRLVQQIITTQGIKICDFIDDESLKQSVTSQVPFTLIGSESYVYSTEAESSVLGRKYRWGIAEVENPEHCDFIKLRDLLMASNMVDLILSTELYYESCRSKLIRTRVKQAKEMFASDNSLANIDFVNPDLNSLDICKILCKFGKKQVDELVVQWSPIFVQKQLIMKKRYTEIITHEEKKFKDWKRALFAKQSAFNQEIDELQKQVAELSKDIHRLKGKEEVKAEATVEEDTVVEKQATNVND</sequence>
<dbReference type="EMBL" id="CDQK01000005">
    <property type="protein sequence ID" value="CEP24277.1"/>
    <property type="molecule type" value="Genomic_DNA"/>
</dbReference>
<dbReference type="InterPro" id="IPR030379">
    <property type="entry name" value="G_SEPTIN_dom"/>
</dbReference>
<dbReference type="SUPFAM" id="SSF52540">
    <property type="entry name" value="P-loop containing nucleoside triphosphate hydrolases"/>
    <property type="match status" value="1"/>
</dbReference>
<comment type="similarity">
    <text evidence="4">Belongs to the TRAFAC class TrmE-Era-EngA-EngB-Septin-like GTPase superfamily. Septin GTPase family.</text>
</comment>
<keyword evidence="3 4" id="KW-0342">GTP-binding</keyword>
<dbReference type="PANTHER" id="PTHR18884">
    <property type="entry name" value="SEPTIN"/>
    <property type="match status" value="1"/>
</dbReference>
<keyword evidence="5" id="KW-0175">Coiled coil</keyword>
<dbReference type="CDD" id="cd01850">
    <property type="entry name" value="CDC_Septin"/>
    <property type="match status" value="1"/>
</dbReference>
<dbReference type="PROSITE" id="PS51719">
    <property type="entry name" value="G_SEPTIN"/>
    <property type="match status" value="1"/>
</dbReference>
<proteinExistence type="inferred from homology"/>
<evidence type="ECO:0000256" key="5">
    <source>
        <dbReference type="SAM" id="Coils"/>
    </source>
</evidence>
<reference evidence="8" key="1">
    <citation type="journal article" date="2015" name="J. Biotechnol.">
        <title>The structure of the Cyberlindnera jadinii genome and its relation to Candida utilis analyzed by the occurrence of single nucleotide polymorphisms.</title>
        <authorList>
            <person name="Rupp O."/>
            <person name="Brinkrolf K."/>
            <person name="Buerth C."/>
            <person name="Kunigo M."/>
            <person name="Schneider J."/>
            <person name="Jaenicke S."/>
            <person name="Goesmann A."/>
            <person name="Puehler A."/>
            <person name="Jaeger K.-E."/>
            <person name="Ernst J.F."/>
        </authorList>
    </citation>
    <scope>NUCLEOTIDE SEQUENCE [LARGE SCALE GENOMIC DNA]</scope>
    <source>
        <strain evidence="8">ATCC 18201 / CBS 1600 / BCRC 20928 / JCM 3617 / NBRC 0987 / NRRL Y-1542</strain>
    </source>
</reference>
<evidence type="ECO:0000313" key="8">
    <source>
        <dbReference type="Proteomes" id="UP000038830"/>
    </source>
</evidence>
<protein>
    <recommendedName>
        <fullName evidence="6">Septin-type G domain-containing protein</fullName>
    </recommendedName>
</protein>
<dbReference type="InterPro" id="IPR027417">
    <property type="entry name" value="P-loop_NTPase"/>
</dbReference>
<dbReference type="AlphaFoldDB" id="A0A0H5C8F6"/>
<dbReference type="GO" id="GO:0005935">
    <property type="term" value="C:cellular bud neck"/>
    <property type="evidence" value="ECO:0007669"/>
    <property type="project" value="UniProtKB-SubCell"/>
</dbReference>
<name>A0A0H5C8F6_CYBJN</name>
<evidence type="ECO:0000256" key="1">
    <source>
        <dbReference type="ARBA" id="ARBA00004266"/>
    </source>
</evidence>
<dbReference type="Pfam" id="PF00735">
    <property type="entry name" value="Septin"/>
    <property type="match status" value="1"/>
</dbReference>
<comment type="subcellular location">
    <subcellularLocation>
        <location evidence="1">Bud neck</location>
    </subcellularLocation>
</comment>
<dbReference type="Gene3D" id="3.40.50.300">
    <property type="entry name" value="P-loop containing nucleotide triphosphate hydrolases"/>
    <property type="match status" value="1"/>
</dbReference>
<evidence type="ECO:0000313" key="7">
    <source>
        <dbReference type="EMBL" id="CEP24277.1"/>
    </source>
</evidence>
<dbReference type="GO" id="GO:0005525">
    <property type="term" value="F:GTP binding"/>
    <property type="evidence" value="ECO:0007669"/>
    <property type="project" value="UniProtKB-KW"/>
</dbReference>